<feature type="domain" description="Peptidoglycan binding-like" evidence="3">
    <location>
        <begin position="343"/>
        <end position="399"/>
    </location>
</feature>
<name>K1YDR2_9BACT</name>
<feature type="coiled-coil region" evidence="1">
    <location>
        <begin position="285"/>
        <end position="319"/>
    </location>
</feature>
<evidence type="ECO:0000313" key="4">
    <source>
        <dbReference type="EMBL" id="EKD30393.1"/>
    </source>
</evidence>
<dbReference type="Pfam" id="PF01471">
    <property type="entry name" value="PG_binding_1"/>
    <property type="match status" value="2"/>
</dbReference>
<feature type="chain" id="PRO_5022683031" description="Peptidoglycan binding-like domain-containing protein" evidence="2">
    <location>
        <begin position="38"/>
        <end position="419"/>
    </location>
</feature>
<keyword evidence="2" id="KW-0732">Signal</keyword>
<dbReference type="InterPro" id="IPR002477">
    <property type="entry name" value="Peptidoglycan-bd-like"/>
</dbReference>
<dbReference type="InterPro" id="IPR036366">
    <property type="entry name" value="PGBDSf"/>
</dbReference>
<comment type="caution">
    <text evidence="4">The sequence shown here is derived from an EMBL/GenBank/DDBJ whole genome shotgun (WGS) entry which is preliminary data.</text>
</comment>
<dbReference type="CDD" id="cd14667">
    <property type="entry name" value="3D_containing_proteins"/>
    <property type="match status" value="1"/>
</dbReference>
<dbReference type="AlphaFoldDB" id="K1YDR2"/>
<dbReference type="EMBL" id="AMFJ01034069">
    <property type="protein sequence ID" value="EKD30393.1"/>
    <property type="molecule type" value="Genomic_DNA"/>
</dbReference>
<gene>
    <name evidence="4" type="ORF">ACD_78C00069G0002</name>
</gene>
<evidence type="ECO:0000256" key="2">
    <source>
        <dbReference type="SAM" id="SignalP"/>
    </source>
</evidence>
<accession>K1YDR2</accession>
<sequence length="419" mass="46705">MIQWNRHLPNKNIFPVKNISLSLIVIQLLSAFSPVFAGGADHTENQKFIVTAYYSPLPNQSFYLKGSYEADIRLNGNGTHGASGKAVYPGMLAGPKTYAFGTKIYLEGLGVGTVDDRGGAIVSSGSRGYDADRLDIWMGQGEEGLRRALSWGKRSVIGKIISKKEETDTKTIDLSQVKITKINTATYKKQQEQKVTEIEEVLNIFNSAISKNTEVEKIQELQTILSRLSYYSGAIDGKNSKILENAIYDFQIENQLVVSRKNLGAGYYGVKTRAKLQQIYALYTENEKIRVAEEARITLEKAQEEKRLALIQAEQEKQLKAQKKEVTLFVQGLGSPKANEIGAHVRSLQQSLKSLGYFAQKDTAIFGKNTRAALISYQTDRNITPEEFGKLGKATKEALFKDLLVMKEKQNKELAWSGK</sequence>
<feature type="signal peptide" evidence="2">
    <location>
        <begin position="1"/>
        <end position="37"/>
    </location>
</feature>
<evidence type="ECO:0000259" key="3">
    <source>
        <dbReference type="Pfam" id="PF01471"/>
    </source>
</evidence>
<dbReference type="Gene3D" id="1.10.101.10">
    <property type="entry name" value="PGBD-like superfamily/PGBD"/>
    <property type="match status" value="2"/>
</dbReference>
<feature type="domain" description="Peptidoglycan binding-like" evidence="3">
    <location>
        <begin position="216"/>
        <end position="274"/>
    </location>
</feature>
<protein>
    <recommendedName>
        <fullName evidence="3">Peptidoglycan binding-like domain-containing protein</fullName>
    </recommendedName>
</protein>
<reference evidence="4" key="1">
    <citation type="journal article" date="2012" name="Science">
        <title>Fermentation, hydrogen, and sulfur metabolism in multiple uncultivated bacterial phyla.</title>
        <authorList>
            <person name="Wrighton K.C."/>
            <person name="Thomas B.C."/>
            <person name="Sharon I."/>
            <person name="Miller C.S."/>
            <person name="Castelle C.J."/>
            <person name="VerBerkmoes N.C."/>
            <person name="Wilkins M.J."/>
            <person name="Hettich R.L."/>
            <person name="Lipton M.S."/>
            <person name="Williams K.H."/>
            <person name="Long P.E."/>
            <person name="Banfield J.F."/>
        </authorList>
    </citation>
    <scope>NUCLEOTIDE SEQUENCE [LARGE SCALE GENOMIC DNA]</scope>
</reference>
<evidence type="ECO:0000256" key="1">
    <source>
        <dbReference type="SAM" id="Coils"/>
    </source>
</evidence>
<proteinExistence type="predicted"/>
<keyword evidence="1" id="KW-0175">Coiled coil</keyword>
<dbReference type="InterPro" id="IPR036365">
    <property type="entry name" value="PGBD-like_sf"/>
</dbReference>
<dbReference type="InterPro" id="IPR059180">
    <property type="entry name" value="3D_YorM"/>
</dbReference>
<organism evidence="4">
    <name type="scientific">uncultured bacterium</name>
    <name type="common">gcode 4</name>
    <dbReference type="NCBI Taxonomy" id="1234023"/>
    <lineage>
        <taxon>Bacteria</taxon>
        <taxon>environmental samples</taxon>
    </lineage>
</organism>
<dbReference type="SUPFAM" id="SSF47090">
    <property type="entry name" value="PGBD-like"/>
    <property type="match status" value="2"/>
</dbReference>